<feature type="domain" description="SCP" evidence="2">
    <location>
        <begin position="150"/>
        <end position="267"/>
    </location>
</feature>
<dbReference type="PANTHER" id="PTHR31157:SF1">
    <property type="entry name" value="SCP DOMAIN-CONTAINING PROTEIN"/>
    <property type="match status" value="1"/>
</dbReference>
<gene>
    <name evidence="3" type="ORF">UY92_C0004G0040</name>
</gene>
<evidence type="ECO:0000256" key="1">
    <source>
        <dbReference type="SAM" id="MobiDB-lite"/>
    </source>
</evidence>
<proteinExistence type="predicted"/>
<dbReference type="CDD" id="cd05379">
    <property type="entry name" value="CAP_bacterial"/>
    <property type="match status" value="1"/>
</dbReference>
<feature type="region of interest" description="Disordered" evidence="1">
    <location>
        <begin position="59"/>
        <end position="91"/>
    </location>
</feature>
<sequence length="359" mass="37901">MTKLYALFISLALFGATAFVLARLDRPEATGPRPSPGKPALLSPEEIFPEESIAAEEIKAVPAEKTSNSMPAPNKPVTVPVSNPPAAQPKIEPKSALGAETKIEAELKAVPPPAIKTPAPEISAPPPLTVVAPGTEAAGALTASGVVSWTNTHRAKAGLASLSANAALARMADAKARDMIDKGYFAHVSPAGVGIEDLAGQAGYAYLLVGENLALGNFKTDQALVQGWMDSPGHRANILRAQFTEIGVAVIPGTHKGLPVWYAVQEFGKPRSDCPWPDGNTKAQIDSIQSQAEKQAGDIQAKQKELVSLSKNNIPEYNRQVAAYNELVNAYNILAAELKKLVEEYNFQVGELNACTRGG</sequence>
<dbReference type="EMBL" id="LCRX01000004">
    <property type="protein sequence ID" value="KKW42704.1"/>
    <property type="molecule type" value="Genomic_DNA"/>
</dbReference>
<dbReference type="Gene3D" id="3.40.33.10">
    <property type="entry name" value="CAP"/>
    <property type="match status" value="1"/>
</dbReference>
<dbReference type="Proteomes" id="UP000033870">
    <property type="component" value="Unassembled WGS sequence"/>
</dbReference>
<organism evidence="3 4">
    <name type="scientific">Candidatus Magasanikbacteria bacterium GW2011_GWA2_56_11</name>
    <dbReference type="NCBI Taxonomy" id="1619044"/>
    <lineage>
        <taxon>Bacteria</taxon>
        <taxon>Candidatus Magasanikiibacteriota</taxon>
    </lineage>
</organism>
<dbReference type="AlphaFoldDB" id="A0A0G2BB18"/>
<dbReference type="PANTHER" id="PTHR31157">
    <property type="entry name" value="SCP DOMAIN-CONTAINING PROTEIN"/>
    <property type="match status" value="1"/>
</dbReference>
<evidence type="ECO:0000313" key="3">
    <source>
        <dbReference type="EMBL" id="KKW42704.1"/>
    </source>
</evidence>
<comment type="caution">
    <text evidence="3">The sequence shown here is derived from an EMBL/GenBank/DDBJ whole genome shotgun (WGS) entry which is preliminary data.</text>
</comment>
<dbReference type="SUPFAM" id="SSF55797">
    <property type="entry name" value="PR-1-like"/>
    <property type="match status" value="1"/>
</dbReference>
<dbReference type="STRING" id="1619044.UY92_C0004G0040"/>
<accession>A0A0G2BB18</accession>
<dbReference type="Pfam" id="PF00188">
    <property type="entry name" value="CAP"/>
    <property type="match status" value="1"/>
</dbReference>
<evidence type="ECO:0000259" key="2">
    <source>
        <dbReference type="Pfam" id="PF00188"/>
    </source>
</evidence>
<reference evidence="3 4" key="1">
    <citation type="journal article" date="2015" name="Nature">
        <title>rRNA introns, odd ribosomes, and small enigmatic genomes across a large radiation of phyla.</title>
        <authorList>
            <person name="Brown C.T."/>
            <person name="Hug L.A."/>
            <person name="Thomas B.C."/>
            <person name="Sharon I."/>
            <person name="Castelle C.J."/>
            <person name="Singh A."/>
            <person name="Wilkins M.J."/>
            <person name="Williams K.H."/>
            <person name="Banfield J.F."/>
        </authorList>
    </citation>
    <scope>NUCLEOTIDE SEQUENCE [LARGE SCALE GENOMIC DNA]</scope>
</reference>
<evidence type="ECO:0000313" key="4">
    <source>
        <dbReference type="Proteomes" id="UP000033870"/>
    </source>
</evidence>
<dbReference type="InterPro" id="IPR014044">
    <property type="entry name" value="CAP_dom"/>
</dbReference>
<dbReference type="InterPro" id="IPR035940">
    <property type="entry name" value="CAP_sf"/>
</dbReference>
<name>A0A0G2BB18_9BACT</name>
<protein>
    <submittedName>
        <fullName evidence="3">SCP-like protein extracellular</fullName>
    </submittedName>
</protein>